<dbReference type="GO" id="GO:0051898">
    <property type="term" value="P:negative regulation of phosphatidylinositol 3-kinase/protein kinase B signal transduction"/>
    <property type="evidence" value="ECO:0007669"/>
    <property type="project" value="TreeGrafter"/>
</dbReference>
<dbReference type="GO" id="GO:0005096">
    <property type="term" value="F:GTPase activator activity"/>
    <property type="evidence" value="ECO:0007669"/>
    <property type="project" value="UniProtKB-KW"/>
</dbReference>
<feature type="region of interest" description="Disordered" evidence="2">
    <location>
        <begin position="1093"/>
        <end position="1117"/>
    </location>
</feature>
<organism evidence="4 5">
    <name type="scientific">Potamilus streckersoni</name>
    <dbReference type="NCBI Taxonomy" id="2493646"/>
    <lineage>
        <taxon>Eukaryota</taxon>
        <taxon>Metazoa</taxon>
        <taxon>Spiralia</taxon>
        <taxon>Lophotrochozoa</taxon>
        <taxon>Mollusca</taxon>
        <taxon>Bivalvia</taxon>
        <taxon>Autobranchia</taxon>
        <taxon>Heteroconchia</taxon>
        <taxon>Palaeoheterodonta</taxon>
        <taxon>Unionida</taxon>
        <taxon>Unionoidea</taxon>
        <taxon>Unionidae</taxon>
        <taxon>Ambleminae</taxon>
        <taxon>Lampsilini</taxon>
        <taxon>Potamilus</taxon>
    </lineage>
</organism>
<dbReference type="Gene3D" id="1.25.10.10">
    <property type="entry name" value="Leucine-rich Repeat Variant"/>
    <property type="match status" value="1"/>
</dbReference>
<dbReference type="Pfam" id="PF11864">
    <property type="entry name" value="DUF3384"/>
    <property type="match status" value="1"/>
</dbReference>
<dbReference type="PRINTS" id="PR01431">
    <property type="entry name" value="TUBERIN"/>
</dbReference>
<dbReference type="InterPro" id="IPR003913">
    <property type="entry name" value="Tuberin"/>
</dbReference>
<dbReference type="InterPro" id="IPR018515">
    <property type="entry name" value="Tuberin-type_domain"/>
</dbReference>
<gene>
    <name evidence="4" type="ORF">CHS0354_015120</name>
</gene>
<feature type="compositionally biased region" description="Basic and acidic residues" evidence="2">
    <location>
        <begin position="1665"/>
        <end position="1674"/>
    </location>
</feature>
<dbReference type="GO" id="GO:0005634">
    <property type="term" value="C:nucleus"/>
    <property type="evidence" value="ECO:0007669"/>
    <property type="project" value="InterPro"/>
</dbReference>
<feature type="compositionally biased region" description="Polar residues" evidence="2">
    <location>
        <begin position="1105"/>
        <end position="1117"/>
    </location>
</feature>
<dbReference type="InterPro" id="IPR016024">
    <property type="entry name" value="ARM-type_fold"/>
</dbReference>
<feature type="domain" description="Rap-GAP" evidence="3">
    <location>
        <begin position="1413"/>
        <end position="1650"/>
    </location>
</feature>
<evidence type="ECO:0000256" key="1">
    <source>
        <dbReference type="ARBA" id="ARBA00022468"/>
    </source>
</evidence>
<dbReference type="PROSITE" id="PS50085">
    <property type="entry name" value="RAPGAP"/>
    <property type="match status" value="1"/>
</dbReference>
<evidence type="ECO:0000313" key="4">
    <source>
        <dbReference type="EMBL" id="KAK3596585.1"/>
    </source>
</evidence>
<dbReference type="GO" id="GO:0033596">
    <property type="term" value="C:TSC1-TSC2 complex"/>
    <property type="evidence" value="ECO:0007669"/>
    <property type="project" value="InterPro"/>
</dbReference>
<feature type="region of interest" description="Disordered" evidence="2">
    <location>
        <begin position="1310"/>
        <end position="1331"/>
    </location>
</feature>
<reference evidence="4" key="3">
    <citation type="submission" date="2023-05" db="EMBL/GenBank/DDBJ databases">
        <authorList>
            <person name="Smith C.H."/>
        </authorList>
    </citation>
    <scope>NUCLEOTIDE SEQUENCE</scope>
    <source>
        <strain evidence="4">CHS0354</strain>
        <tissue evidence="4">Mantle</tissue>
    </source>
</reference>
<keyword evidence="1" id="KW-0343">GTPase activation</keyword>
<feature type="region of interest" description="Disordered" evidence="2">
    <location>
        <begin position="1651"/>
        <end position="1674"/>
    </location>
</feature>
<name>A0AAE0SR36_9BIVA</name>
<sequence>MHFKFLFRQTCLIPNRSRSDEDIKKCLDVLDAVVCYSFLPSECLHHFIGALCIMVNMPKYCGASWELMRKLLGTHLGHSCIFTMCCMLQDKHQPTDYKMLRGAVFYIGMALWGSKKVTSLKHTPTAVLPSFLQVCSCGNPNVLHEVVLSIQRLVRKYGKDLTLVSWDIVLDILEAIIKQLEIGSSSAPLVDPRMHADLHDVLTEIETLHEHGQFLGSVSKFFRIIEICASKRPESSVTLLISHHAQSIHPGKENWISALYQLLDKYFRLEKRIQIRTKALDVLSFVLSINKYMYEDDLINRVVLPHLYHIENDPEPKVRKVATDILLCLTQGCSIHCFMDLIHLIEKLVNRPLNYKLVSPYPVPEKPDMISNVDESHLIDAKTAILGLVDLLKMKLYTAPPEHCLKVYEILITSITAQYSNPKDFKSITASNIRKAILECLLQFRSDSLHRLGFVDHAQSGQLAFSPYIICKQSEFQESSPPSSPASPVHQLPHLFSTAILDYTKSFSLFIQALENEKDWDVLCCVLSNLPLLLQNKTLVMSTRWGMVDSLCHRLCAMVHDRQLGFPEKLQGVPPKFTRSDFHEYVFPVLASMVSYHRYLDRNRQRELIKCLEFGMVSKCAKMCVNSLRLCTLEMQEVMMRQLPSVLLQLSKISATTSMAIPVLAFLSSIVRLPKMYANFVEDEYMSVFAIALPYTNPFKFSHYTVSLAHHVIAIWFIKCRLPFRKGFVKFIQKGLKANVLRQFEENALLNLQNQDSENRSRSGSYSEAGGRSRYKVISGSSIFRRDTPPVDEKMAQFHKELTETCIDVMARYTFSNYSAILQRSHISDFLMAGGQKQTWLLGNKLITITTSGGAVTKGANLCEKCMTQYHGGESKDKLSSTQSGSRRRHKSAVILSRSSSVIQSTHSSSQDDFAVQQRCSVDDISIGMNTDGQDVGVQTGSSLETQTLETMLLGLKGSDLSSPVLNLCNCWCTNWAELYIRAPSGNTAFQMRIENETSIFPMHESQVPDITMLLASMQKRRSRGMETSSRRIDSGSIGEEEYETLYKQHFPVSYMEREDLQNGDESRHGNGFSVSMYFEEGKQACQALSVSSKDDLGLSPGSLRRSNSSPSLISGCSDTLSPRDSLSEPFIQFDIGITASKVEKPEVKISKEHKESGSLQMGSTNESSCLSSDFVAEKQEMTECTKAVESLQALNKGYNDIQPVLKQLYDSDGAVKGLRTNEKKELDTQTKDVQRPSDERKKLTLPVDEIHKTCVQPLDQIFSSLSNHTNTDSDSVSERKIAPQSACIDISRPAITPAVVDAPPSNFQSMLSKQLNPSPASSDASSNLDEVSELPNVRKLRGHTVSVVSAFDTQHRGTLRDTGSVDSSNKEPTKLGLNPSFIFLQLYHSGILQAGNETPILLPHSEMTERSIKMLDHIYPYETHKIGVIYVGPRQTKNEKDILSNQFGSERYARFVQSLGQLIRLKDCDPNQQYIGGLDTKGSDGLYTYGWRDESVQLIFHIATLMPNRDSDPNCNAKKLHIGNDFVTIVYNDSGEDYKIGIIKGQFNYVNIVIKPLDYESNTVTLQAKEVPFKDHITTDIAEILGHKDTKIISDTNLAALVQQIAMHCNLASMVLQREQSNPQDPFASNWLERLRKIRQIKAKAVAEVGTNTSTHEIPSSSRAHMEDFTDYV</sequence>
<dbReference type="Pfam" id="PF02145">
    <property type="entry name" value="Rap_GAP"/>
    <property type="match status" value="1"/>
</dbReference>
<dbReference type="EMBL" id="JAEAOA010000940">
    <property type="protein sequence ID" value="KAK3596585.1"/>
    <property type="molecule type" value="Genomic_DNA"/>
</dbReference>
<dbReference type="Proteomes" id="UP001195483">
    <property type="component" value="Unassembled WGS sequence"/>
</dbReference>
<dbReference type="InterPro" id="IPR027107">
    <property type="entry name" value="Tuberin/Ral-act_asu"/>
</dbReference>
<reference evidence="4" key="1">
    <citation type="journal article" date="2021" name="Genome Biol. Evol.">
        <title>A High-Quality Reference Genome for a Parasitic Bivalve with Doubly Uniparental Inheritance (Bivalvia: Unionida).</title>
        <authorList>
            <person name="Smith C.H."/>
        </authorList>
    </citation>
    <scope>NUCLEOTIDE SEQUENCE</scope>
    <source>
        <strain evidence="4">CHS0354</strain>
    </source>
</reference>
<dbReference type="GO" id="GO:0046627">
    <property type="term" value="P:negative regulation of insulin receptor signaling pathway"/>
    <property type="evidence" value="ECO:0007669"/>
    <property type="project" value="TreeGrafter"/>
</dbReference>
<feature type="region of interest" description="Disordered" evidence="2">
    <location>
        <begin position="1220"/>
        <end position="1242"/>
    </location>
</feature>
<dbReference type="Pfam" id="PF03542">
    <property type="entry name" value="Tuberin"/>
    <property type="match status" value="1"/>
</dbReference>
<dbReference type="FunFam" id="3.40.50.11210:FF:000007">
    <property type="entry name" value="Tuberous sclerosis 2"/>
    <property type="match status" value="1"/>
</dbReference>
<dbReference type="SUPFAM" id="SSF48371">
    <property type="entry name" value="ARM repeat"/>
    <property type="match status" value="1"/>
</dbReference>
<evidence type="ECO:0000259" key="3">
    <source>
        <dbReference type="PROSITE" id="PS50085"/>
    </source>
</evidence>
<dbReference type="InterPro" id="IPR024584">
    <property type="entry name" value="Tuberin_N"/>
</dbReference>
<feature type="compositionally biased region" description="Low complexity" evidence="2">
    <location>
        <begin position="1316"/>
        <end position="1330"/>
    </location>
</feature>
<dbReference type="Gene3D" id="3.40.50.11210">
    <property type="entry name" value="Rap/Ran-GAP"/>
    <property type="match status" value="1"/>
</dbReference>
<dbReference type="GO" id="GO:0032007">
    <property type="term" value="P:negative regulation of TOR signaling"/>
    <property type="evidence" value="ECO:0007669"/>
    <property type="project" value="InterPro"/>
</dbReference>
<dbReference type="GO" id="GO:0030178">
    <property type="term" value="P:negative regulation of Wnt signaling pathway"/>
    <property type="evidence" value="ECO:0007669"/>
    <property type="project" value="TreeGrafter"/>
</dbReference>
<comment type="caution">
    <text evidence="4">The sequence shown here is derived from an EMBL/GenBank/DDBJ whole genome shotgun (WGS) entry which is preliminary data.</text>
</comment>
<dbReference type="PANTHER" id="PTHR10063">
    <property type="entry name" value="TUBERIN"/>
    <property type="match status" value="1"/>
</dbReference>
<dbReference type="GO" id="GO:0051056">
    <property type="term" value="P:regulation of small GTPase mediated signal transduction"/>
    <property type="evidence" value="ECO:0007669"/>
    <property type="project" value="InterPro"/>
</dbReference>
<protein>
    <recommendedName>
        <fullName evidence="3">Rap-GAP domain-containing protein</fullName>
    </recommendedName>
</protein>
<accession>A0AAE0SR36</accession>
<evidence type="ECO:0000313" key="5">
    <source>
        <dbReference type="Proteomes" id="UP001195483"/>
    </source>
</evidence>
<keyword evidence="5" id="KW-1185">Reference proteome</keyword>
<dbReference type="PANTHER" id="PTHR10063:SF0">
    <property type="entry name" value="TUBERIN"/>
    <property type="match status" value="1"/>
</dbReference>
<dbReference type="GO" id="GO:0051726">
    <property type="term" value="P:regulation of cell cycle"/>
    <property type="evidence" value="ECO:0007669"/>
    <property type="project" value="TreeGrafter"/>
</dbReference>
<feature type="compositionally biased region" description="Polar residues" evidence="2">
    <location>
        <begin position="1651"/>
        <end position="1664"/>
    </location>
</feature>
<evidence type="ECO:0000256" key="2">
    <source>
        <dbReference type="SAM" id="MobiDB-lite"/>
    </source>
</evidence>
<proteinExistence type="predicted"/>
<dbReference type="SUPFAM" id="SSF111347">
    <property type="entry name" value="Rap/Ran-GAP"/>
    <property type="match status" value="1"/>
</dbReference>
<dbReference type="InterPro" id="IPR035974">
    <property type="entry name" value="Rap/Ran-GAP_sf"/>
</dbReference>
<dbReference type="InterPro" id="IPR011989">
    <property type="entry name" value="ARM-like"/>
</dbReference>
<dbReference type="InterPro" id="IPR000331">
    <property type="entry name" value="Rap/Ran_GAP_dom"/>
</dbReference>
<reference evidence="4" key="2">
    <citation type="journal article" date="2021" name="Genome Biol. Evol.">
        <title>Developing a high-quality reference genome for a parasitic bivalve with doubly uniparental inheritance (Bivalvia: Unionida).</title>
        <authorList>
            <person name="Smith C.H."/>
        </authorList>
    </citation>
    <scope>NUCLEOTIDE SEQUENCE</scope>
    <source>
        <strain evidence="4">CHS0354</strain>
        <tissue evidence="4">Mantle</tissue>
    </source>
</reference>